<evidence type="ECO:0000256" key="1">
    <source>
        <dbReference type="SAM" id="SignalP"/>
    </source>
</evidence>
<dbReference type="AlphaFoldDB" id="A0A5C6AB53"/>
<feature type="chain" id="PRO_5022936992" evidence="1">
    <location>
        <begin position="22"/>
        <end position="134"/>
    </location>
</feature>
<dbReference type="EMBL" id="SJPM01000005">
    <property type="protein sequence ID" value="TWT96587.1"/>
    <property type="molecule type" value="Genomic_DNA"/>
</dbReference>
<gene>
    <name evidence="2" type="ORF">Pla100_30700</name>
</gene>
<sequence length="134" mass="14287" precursor="true">MLRLVLFTTLLSCALAAESVAAEPTVLSVVLADHVAASSMPPLPPGTPAAVLIEHDDDDVGIIEARAIAMRHATHFVYVPRNETPLSAMYRQRLTAQGAIPVALPTPPRLGNPSIRSRPFPTFDSLLATSSIRP</sequence>
<dbReference type="OrthoDB" id="273825at2"/>
<dbReference type="RefSeq" id="WP_146578475.1">
    <property type="nucleotide sequence ID" value="NZ_SJPM01000005.1"/>
</dbReference>
<protein>
    <submittedName>
        <fullName evidence="2">Uncharacterized protein</fullName>
    </submittedName>
</protein>
<comment type="caution">
    <text evidence="2">The sequence shown here is derived from an EMBL/GenBank/DDBJ whole genome shotgun (WGS) entry which is preliminary data.</text>
</comment>
<evidence type="ECO:0000313" key="3">
    <source>
        <dbReference type="Proteomes" id="UP000316213"/>
    </source>
</evidence>
<reference evidence="2 3" key="1">
    <citation type="submission" date="2019-02" db="EMBL/GenBank/DDBJ databases">
        <title>Deep-cultivation of Planctomycetes and their phenomic and genomic characterization uncovers novel biology.</title>
        <authorList>
            <person name="Wiegand S."/>
            <person name="Jogler M."/>
            <person name="Boedeker C."/>
            <person name="Pinto D."/>
            <person name="Vollmers J."/>
            <person name="Rivas-Marin E."/>
            <person name="Kohn T."/>
            <person name="Peeters S.H."/>
            <person name="Heuer A."/>
            <person name="Rast P."/>
            <person name="Oberbeckmann S."/>
            <person name="Bunk B."/>
            <person name="Jeske O."/>
            <person name="Meyerdierks A."/>
            <person name="Storesund J.E."/>
            <person name="Kallscheuer N."/>
            <person name="Luecker S."/>
            <person name="Lage O.M."/>
            <person name="Pohl T."/>
            <person name="Merkel B.J."/>
            <person name="Hornburger P."/>
            <person name="Mueller R.-W."/>
            <person name="Bruemmer F."/>
            <person name="Labrenz M."/>
            <person name="Spormann A.M."/>
            <person name="Op Den Camp H."/>
            <person name="Overmann J."/>
            <person name="Amann R."/>
            <person name="Jetten M.S.M."/>
            <person name="Mascher T."/>
            <person name="Medema M.H."/>
            <person name="Devos D.P."/>
            <person name="Kaster A.-K."/>
            <person name="Ovreas L."/>
            <person name="Rohde M."/>
            <person name="Galperin M.Y."/>
            <person name="Jogler C."/>
        </authorList>
    </citation>
    <scope>NUCLEOTIDE SEQUENCE [LARGE SCALE GENOMIC DNA]</scope>
    <source>
        <strain evidence="2 3">Pla100</strain>
    </source>
</reference>
<evidence type="ECO:0000313" key="2">
    <source>
        <dbReference type="EMBL" id="TWT96587.1"/>
    </source>
</evidence>
<keyword evidence="3" id="KW-1185">Reference proteome</keyword>
<name>A0A5C6AB53_9BACT</name>
<accession>A0A5C6AB53</accession>
<keyword evidence="1" id="KW-0732">Signal</keyword>
<feature type="signal peptide" evidence="1">
    <location>
        <begin position="1"/>
        <end position="21"/>
    </location>
</feature>
<dbReference type="Proteomes" id="UP000316213">
    <property type="component" value="Unassembled WGS sequence"/>
</dbReference>
<proteinExistence type="predicted"/>
<organism evidence="2 3">
    <name type="scientific">Neorhodopirellula pilleata</name>
    <dbReference type="NCBI Taxonomy" id="2714738"/>
    <lineage>
        <taxon>Bacteria</taxon>
        <taxon>Pseudomonadati</taxon>
        <taxon>Planctomycetota</taxon>
        <taxon>Planctomycetia</taxon>
        <taxon>Pirellulales</taxon>
        <taxon>Pirellulaceae</taxon>
        <taxon>Neorhodopirellula</taxon>
    </lineage>
</organism>